<evidence type="ECO:0000256" key="7">
    <source>
        <dbReference type="ARBA" id="ARBA00046326"/>
    </source>
</evidence>
<comment type="subunit">
    <text evidence="8">Interacts with CHMP1A, CHMP1B, VPS4A and VTA1. Interacts with SPAST, STAMBP, and USP8. May interact with VPS37B. May associate with the ESCRT-I complex. Interacts with MITD1, in competition with VSP4. Interacts with SPART (via MIT domain); leading to the recruitment of SPART to midbodies. Interacts with SPAST.</text>
</comment>
<name>A0A0V1B563_TRISP</name>
<evidence type="ECO:0000256" key="6">
    <source>
        <dbReference type="ARBA" id="ARBA00046124"/>
    </source>
</evidence>
<dbReference type="GO" id="GO:0005802">
    <property type="term" value="C:trans-Golgi network"/>
    <property type="evidence" value="ECO:0007669"/>
    <property type="project" value="TreeGrafter"/>
</dbReference>
<dbReference type="Pfam" id="PF24601">
    <property type="entry name" value="TPR_DOP1"/>
    <property type="match status" value="1"/>
</dbReference>
<keyword evidence="4" id="KW-0653">Protein transport</keyword>
<dbReference type="GO" id="GO:0015031">
    <property type="term" value="P:protein transport"/>
    <property type="evidence" value="ECO:0007669"/>
    <property type="project" value="UniProtKB-KW"/>
</dbReference>
<evidence type="ECO:0000256" key="4">
    <source>
        <dbReference type="ARBA" id="ARBA00022927"/>
    </source>
</evidence>
<feature type="domain" description="DOP1-like TPR" evidence="11">
    <location>
        <begin position="1298"/>
        <end position="1671"/>
    </location>
</feature>
<feature type="non-terminal residue" evidence="12">
    <location>
        <position position="1"/>
    </location>
</feature>
<gene>
    <name evidence="12" type="primary">pad-1</name>
    <name evidence="12" type="ORF">T01_14375</name>
</gene>
<accession>A0A0V1B563</accession>
<feature type="domain" description="DOP1-like C-terminal" evidence="10">
    <location>
        <begin position="2042"/>
        <end position="2367"/>
    </location>
</feature>
<dbReference type="GO" id="GO:0006895">
    <property type="term" value="P:Golgi to endosome transport"/>
    <property type="evidence" value="ECO:0007669"/>
    <property type="project" value="InterPro"/>
</dbReference>
<reference evidence="12 13" key="1">
    <citation type="submission" date="2015-01" db="EMBL/GenBank/DDBJ databases">
        <title>Evolution of Trichinella species and genotypes.</title>
        <authorList>
            <person name="Korhonen P.K."/>
            <person name="Edoardo P."/>
            <person name="Giuseppe L.R."/>
            <person name="Gasser R.B."/>
        </authorList>
    </citation>
    <scope>NUCLEOTIDE SEQUENCE [LARGE SCALE GENOMIC DNA]</scope>
    <source>
        <strain evidence="12">ISS3</strain>
    </source>
</reference>
<dbReference type="PANTHER" id="PTHR14042">
    <property type="entry name" value="DOPEY-RELATED"/>
    <property type="match status" value="1"/>
</dbReference>
<dbReference type="OrthoDB" id="297643at2759"/>
<comment type="similarity">
    <text evidence="1">Belongs to the IST1 family.</text>
</comment>
<evidence type="ECO:0000256" key="1">
    <source>
        <dbReference type="ARBA" id="ARBA00005536"/>
    </source>
</evidence>
<dbReference type="PANTHER" id="PTHR14042:SF24">
    <property type="entry name" value="PROTEIN DOPEY-1 HOMOLOG"/>
    <property type="match status" value="1"/>
</dbReference>
<keyword evidence="3" id="KW-0813">Transport</keyword>
<dbReference type="Gene3D" id="1.20.1260.60">
    <property type="entry name" value="Vacuolar protein sorting-associated protein Ist1"/>
    <property type="match status" value="1"/>
</dbReference>
<proteinExistence type="inferred from homology"/>
<dbReference type="GO" id="GO:0005829">
    <property type="term" value="C:cytosol"/>
    <property type="evidence" value="ECO:0007669"/>
    <property type="project" value="GOC"/>
</dbReference>
<evidence type="ECO:0000256" key="5">
    <source>
        <dbReference type="ARBA" id="ARBA00032374"/>
    </source>
</evidence>
<comment type="similarity">
    <text evidence="7">Belongs to the DOP1 family.</text>
</comment>
<dbReference type="Pfam" id="PF04118">
    <property type="entry name" value="Dopey_N"/>
    <property type="match status" value="1"/>
</dbReference>
<dbReference type="InterPro" id="IPR042277">
    <property type="entry name" value="IST1-like"/>
</dbReference>
<evidence type="ECO:0000259" key="11">
    <source>
        <dbReference type="Pfam" id="PF24601"/>
    </source>
</evidence>
<evidence type="ECO:0000259" key="9">
    <source>
        <dbReference type="Pfam" id="PF04118"/>
    </source>
</evidence>
<evidence type="ECO:0000313" key="13">
    <source>
        <dbReference type="Proteomes" id="UP000054776"/>
    </source>
</evidence>
<evidence type="ECO:0000256" key="3">
    <source>
        <dbReference type="ARBA" id="ARBA00022448"/>
    </source>
</evidence>
<dbReference type="FunFam" id="1.20.1260.60:FF:000002">
    <property type="entry name" value="Vacuolar protein sorting-associated protein IST1"/>
    <property type="match status" value="1"/>
</dbReference>
<keyword evidence="13" id="KW-1185">Reference proteome</keyword>
<evidence type="ECO:0000256" key="2">
    <source>
        <dbReference type="ARBA" id="ARBA00014513"/>
    </source>
</evidence>
<dbReference type="InterPro" id="IPR056457">
    <property type="entry name" value="DOP1_C"/>
</dbReference>
<protein>
    <recommendedName>
        <fullName evidence="2">IST1 homolog</fullName>
    </recommendedName>
    <alternativeName>
        <fullName evidence="5">Charged multivesicular body protein 8</fullName>
    </alternativeName>
</protein>
<dbReference type="InterPro" id="IPR056459">
    <property type="entry name" value="TPR_DOP1"/>
</dbReference>
<evidence type="ECO:0000313" key="12">
    <source>
        <dbReference type="EMBL" id="KRY31756.1"/>
    </source>
</evidence>
<dbReference type="Pfam" id="PF03398">
    <property type="entry name" value="Ist1"/>
    <property type="match status" value="1"/>
</dbReference>
<dbReference type="InterPro" id="IPR040314">
    <property type="entry name" value="DOP1"/>
</dbReference>
<feature type="domain" description="DOP1 N-terminal" evidence="9">
    <location>
        <begin position="408"/>
        <end position="705"/>
    </location>
</feature>
<dbReference type="InParanoid" id="A0A0V1B563"/>
<dbReference type="STRING" id="6334.A0A0V1B563"/>
<comment type="caution">
    <text evidence="12">The sequence shown here is derived from an EMBL/GenBank/DDBJ whole genome shotgun (WGS) entry which is preliminary data.</text>
</comment>
<dbReference type="Pfam" id="PF24598">
    <property type="entry name" value="DOP1_C"/>
    <property type="match status" value="1"/>
</dbReference>
<dbReference type="EMBL" id="JYDH01000111">
    <property type="protein sequence ID" value="KRY31756.1"/>
    <property type="molecule type" value="Genomic_DNA"/>
</dbReference>
<sequence>LFQFQLFSMFTVGPNYTKLKTNLRLAMNRLKLLGKKKSEMGQKARKEIADFITQNKADRARIRVEQIILEDYSIEAFEFVEILCDLLLTRFDFIQQMKTLDSGLEEAVNSLLWASPRLMTEVPELKVISDQLAIKYGRQFVNGCRENKFAKVNCKLLQKLSIHTPSPSLVEKYMIEIAKSHQVPYTPDERYMKEESDVSAAEGSLIDLDTDFNKTQKPKQELGWIFPPSYFENPGQVQTNSAAQHPLYPEVLEPKVDAYLENDNSDEDKRFVKDLRSLHFETTTEVVLPSAPLLPTAPESIMDLPEKDHNERTEDKGVDVNVNSAENEKKFDFDELSHAIVTNASRMKHVSVRHSLVQHVSTCKNIMYVSHHELTRTWILLEFLRHLPMTMLPESRMKAEADILSSSPEYKAFEIAVEKSLKNFETSVQWVDRIVALDKLNRNDDHRRPELLTLRFDDKKTFGAVVLLTANSKFGVVPRDVQISKQLSYCFHPSLPVGVHIKALECYEIIFDLLGESDLANSLHLYASSLFPLFLNASIQVKRELLKIFEKHFIPLGVKLLPALCGFLNSVLPVVEEGSEFFDQCLNMLNAVCDKVGPGEFFTRLWYCVITTPSTRLSALLFVSRRYSPERSIEDQMCIIGNDLNRMMPLVQRRLLDFVLAAFPLHTDCLLREDVFRLVQKCIFVMLRNDLSLNRRLFHWLCGSRSKHTDLSYFKKHAKDVVLKSLDSLLEAADVSWAQCIRTIHLLLCLFEKPLLSKEITDHVLLSCLLAVERFSTSPSENQWTNCDGKDLFFQQLDVLLSKLPNDYIWNHMITIINRRETNESLLVRICRLMIILHNCTDVVIHATLNMNMRVKLLERLISIIFDETDLHNETVETILKTAVGLSENLKNKLGIIVDEIISADTVKHFSNFFNVVNALLRQLYANLKMPSSRKVLFSVCELIMHVLEFPLPSCDISDHMDVHLLVEQIVTMSLGSDMKIGFYCAQMILYFINVQRMDDASAEQSLNGEIPTLMLLFGKTLFAHTNVDNYADSIMYTSWNAIEFNQQHALAAGRVFVYISSLFSQKCESFILKNLSSEDLSVRAQAASKYAFVWSLFSDETKSTYRYPVELNPLDLAVLAMISGINGDDKFALICQSWLTNVIQHGDLACLLQVICLKLADPASARFSVQQLNLAKVEGKEHLYELQLVESPQHKLYHLCMDNEAKWTVDLQKLILFKQSDNNSSACANVDGQLFDDGADDGDLNARLSERLTESVIYGNSMSLLPADKTARPDDVKPISPHPTAADQAPAGSFWYHPLHAHLLLYRHWYDPEPLLHAYNCLALVLRYSPANFAKTLLSTPVFAANSGRTYFPNVHTRLTHCMKFHRLSISGRVDSKIEDGSDDDRLTYCVLYMDLLLTFSTYILRSVFINNPTTSGQRLRIQHLGRRVKIACLRFLTECFVAVDQLAAENGSSLLLHLADVLDRCKVQKCILHLLMATVFDVQNTTESSNARRTFSEAIVQFNFCTGSTMVDSFSVYQHWLLRFVQSFLRIEHTVSKIWMDERSSDQLQANGGLSVVEQRLILAKKRLFASTILKALQAGCEFHEIWLRFVVDSVPFLGSVGPLVIVNSVEQALCNVESAYCRSTGTARLPPLFPQAGALSASDSVYPENYVHTVFDLLILLLHSSLLDSFAENYRVNAVEPAVSKSLCPVPAGGTAETKPGILQNLFKAFTFNDTSPLDNADSDNSFVQSVVFQRWQILSAFPNILFLMSRLWSMAKRRMPTTAASVRSSELVLSSIVEFLSPLVLNFPTHLLSSFALVWSCQEDDHRQQQQQQQQQQQHSIPTSNVQYCHPYSESQCELVAQLLQINVLPLDSLIKAYGETIKHPISVKYKSDTQVRECERIPLEILLLEMVHCTVQTAPLCDLKAAWTSVCDLLLQCLQMITHGRSKFLLFKIFPDAIFRLKNEQNILCTKDCQDVALKLVGMLNEMISQQLEQPYWLKRTFVVKIHEEESVKTEPSSSRASSSGSCPNLDNISPVGEEECLSKRKKFIYCQKAIALLSKRLMIIVNYLYKKEDAERLLHLFNSVWVNLLPFLKAKNVAGNRINFENATGLLVQLSEHSELFSAWRKTAFEIFIDPSFFKMSISCLKKWTIVIERLRILSKDIVSRVFAPQSLFLSKEQEYELRAAALRRLSFLLLSTAVDQYDNVLTEIQDRITENLRLSHVPHIHKAIFICFRALVIRLSSKNLPHFWYIIINEIVQVLKRLENHIEVGNSSAEDYRCAREDQWLQLYLHANKLLCTLMLYSSTHLPEFQMYEWIFCSPHFSDVGTDQFWPFVKRIAFLLRTKLGVTESTTITVNTEKAAGNCLINFLNKRQLSSLTDLSELYFTLCNVASETSRRPIHAQDVIEKIELSIYSDLAEM</sequence>
<evidence type="ECO:0000256" key="8">
    <source>
        <dbReference type="ARBA" id="ARBA00046920"/>
    </source>
</evidence>
<comment type="function">
    <text evidence="6">ESCRT-III-like protein involved in cytokinesis, nuclear envelope reassembly and endosomal tubulation. Is required for efficient abscission during cytokinesis. Involved in recruiting VPS4A and/or VPS4B to the midbody of dividing cells. During late anaphase, involved in nuclear envelope reassembly and mitotic spindle disassembly together with the ESCRT-III complex: IST1 acts by mediating the recruitment of SPAST to the nuclear membrane, leading to microtubule severing. Recruited to the reforming nuclear envelope (NE) during anaphase by LEMD2. Regulates early endosomal tubulation together with the ESCRT-III complex by mediating the recruitment of SPAST.</text>
</comment>
<dbReference type="InterPro" id="IPR005061">
    <property type="entry name" value="Ist1"/>
</dbReference>
<dbReference type="GO" id="GO:0005768">
    <property type="term" value="C:endosome"/>
    <property type="evidence" value="ECO:0007669"/>
    <property type="project" value="TreeGrafter"/>
</dbReference>
<organism evidence="12 13">
    <name type="scientific">Trichinella spiralis</name>
    <name type="common">Trichina worm</name>
    <dbReference type="NCBI Taxonomy" id="6334"/>
    <lineage>
        <taxon>Eukaryota</taxon>
        <taxon>Metazoa</taxon>
        <taxon>Ecdysozoa</taxon>
        <taxon>Nematoda</taxon>
        <taxon>Enoplea</taxon>
        <taxon>Dorylaimia</taxon>
        <taxon>Trichinellida</taxon>
        <taxon>Trichinellidae</taxon>
        <taxon>Trichinella</taxon>
    </lineage>
</organism>
<evidence type="ECO:0000259" key="10">
    <source>
        <dbReference type="Pfam" id="PF24598"/>
    </source>
</evidence>
<dbReference type="Proteomes" id="UP000054776">
    <property type="component" value="Unassembled WGS sequence"/>
</dbReference>
<dbReference type="FunCoup" id="A0A0V1B563">
    <property type="interactions" value="1356"/>
</dbReference>
<dbReference type="InterPro" id="IPR007249">
    <property type="entry name" value="DOP1_N"/>
</dbReference>